<dbReference type="GO" id="GO:0003848">
    <property type="term" value="F:2-amino-4-hydroxy-6-hydroxymethyldihydropteridine diphosphokinase activity"/>
    <property type="evidence" value="ECO:0007669"/>
    <property type="project" value="UniProtKB-UniRule"/>
</dbReference>
<dbReference type="SUPFAM" id="SSF63999">
    <property type="entry name" value="Thiamin pyrophosphokinase, catalytic domain"/>
    <property type="match status" value="1"/>
</dbReference>
<evidence type="ECO:0000256" key="1">
    <source>
        <dbReference type="ARBA" id="ARBA00022679"/>
    </source>
</evidence>
<name>A0A0F2LUM3_9CREN</name>
<dbReference type="GO" id="GO:0000287">
    <property type="term" value="F:magnesium ion binding"/>
    <property type="evidence" value="ECO:0007669"/>
    <property type="project" value="UniProtKB-UniRule"/>
</dbReference>
<reference evidence="7" key="1">
    <citation type="submission" date="2015-03" db="EMBL/GenBank/DDBJ databases">
        <title>Metagenome Sequencing of an Archaeal-Dominated Microbial Community from a Hot Spring at the Los Azufres Geothermal Field, Mexico.</title>
        <authorList>
            <person name="Servin-Garciduenas L.E."/>
            <person name="Martinez-Romero E."/>
        </authorList>
    </citation>
    <scope>NUCLEOTIDE SEQUENCE [LARGE SCALE GENOMIC DNA]</scope>
    <source>
        <strain evidence="7">AZ1-454</strain>
    </source>
</reference>
<gene>
    <name evidence="5" type="primary">mptE</name>
    <name evidence="7" type="ORF">TQ35_01325</name>
</gene>
<feature type="domain" description="6-hydroxymethylpterin diphosphokinase MptE-like" evidence="6">
    <location>
        <begin position="19"/>
        <end position="159"/>
    </location>
</feature>
<dbReference type="GO" id="GO:0009229">
    <property type="term" value="P:thiamine diphosphate biosynthetic process"/>
    <property type="evidence" value="ECO:0007669"/>
    <property type="project" value="InterPro"/>
</dbReference>
<evidence type="ECO:0000256" key="4">
    <source>
        <dbReference type="ARBA" id="ARBA00022840"/>
    </source>
</evidence>
<dbReference type="InterPro" id="IPR036759">
    <property type="entry name" value="TPK_catalytic_sf"/>
</dbReference>
<accession>A0A0F2LUM3</accession>
<dbReference type="Pfam" id="PF01973">
    <property type="entry name" value="MptE-like"/>
    <property type="match status" value="1"/>
</dbReference>
<comment type="catalytic activity">
    <reaction evidence="5">
        <text>6-hydroxymethyl-7,8-dihydropterin + ATP = (7,8-dihydropterin-6-yl)methyl diphosphate + AMP + H(+)</text>
        <dbReference type="Rhea" id="RHEA:11412"/>
        <dbReference type="ChEBI" id="CHEBI:15378"/>
        <dbReference type="ChEBI" id="CHEBI:30616"/>
        <dbReference type="ChEBI" id="CHEBI:44841"/>
        <dbReference type="ChEBI" id="CHEBI:72950"/>
        <dbReference type="ChEBI" id="CHEBI:456215"/>
        <dbReference type="EC" id="2.7.6.3"/>
    </reaction>
</comment>
<dbReference type="InterPro" id="IPR027510">
    <property type="entry name" value="HMPDK_MptE"/>
</dbReference>
<dbReference type="InterPro" id="IPR002826">
    <property type="entry name" value="MptE-like"/>
</dbReference>
<dbReference type="AlphaFoldDB" id="A0A0F2LUM3"/>
<dbReference type="EMBL" id="JZWS01000004">
    <property type="protein sequence ID" value="KJR79561.1"/>
    <property type="molecule type" value="Genomic_DNA"/>
</dbReference>
<keyword evidence="1 5" id="KW-0808">Transferase</keyword>
<evidence type="ECO:0000259" key="6">
    <source>
        <dbReference type="Pfam" id="PF01973"/>
    </source>
</evidence>
<dbReference type="PANTHER" id="PTHR39648:SF1">
    <property type="entry name" value="6-HYDROXYMETHYL-7,8-DIHYDROPTERIN PYROPHOSPHOKINASE"/>
    <property type="match status" value="1"/>
</dbReference>
<evidence type="ECO:0000256" key="5">
    <source>
        <dbReference type="HAMAP-Rule" id="MF_02131"/>
    </source>
</evidence>
<comment type="caution">
    <text evidence="7">The sequence shown here is derived from an EMBL/GenBank/DDBJ whole genome shotgun (WGS) entry which is preliminary data.</text>
</comment>
<keyword evidence="4 5" id="KW-0067">ATP-binding</keyword>
<sequence>MRSVLGFSEKDDYESAHILNQMLKDNPLDLLEEIRGRKVAVVGAGPSLEEVREIDADIVVSADGATNFLVKRGIIPEFVVTDLDGIEVFPKESVYVVLAHGDNVHLLGKVYNMENVIGTCQVMPFGRLNLFGGFTDGDRAVVLAKRFGAREIVLYGMDLESNFIGKFSKPFLRDNVPVSWMKREKLKIAKAIIDMVLK</sequence>
<dbReference type="HAMAP" id="MF_02131">
    <property type="entry name" value="HMPDK_arch"/>
    <property type="match status" value="1"/>
</dbReference>
<evidence type="ECO:0000313" key="7">
    <source>
        <dbReference type="EMBL" id="KJR79561.1"/>
    </source>
</evidence>
<dbReference type="GO" id="GO:0005524">
    <property type="term" value="F:ATP binding"/>
    <property type="evidence" value="ECO:0007669"/>
    <property type="project" value="UniProtKB-UniRule"/>
</dbReference>
<keyword evidence="5" id="KW-0460">Magnesium</keyword>
<comment type="function">
    <text evidence="5">Catalyzes the transfer of diphosphate from ATP to 6-hydroxymethyl-7,8-dihydropterin (6-HMD), leading to 6-hydroxymethyl-7,8-dihydropterin diphosphate (6-HMDP).</text>
</comment>
<evidence type="ECO:0000256" key="3">
    <source>
        <dbReference type="ARBA" id="ARBA00022777"/>
    </source>
</evidence>
<protein>
    <recommendedName>
        <fullName evidence="5">6-hydroxymethyl-7,8-dihydropterin pyrophosphokinase</fullName>
        <shortName evidence="5">HPPK</shortName>
        <ecNumber evidence="5">2.7.6.3</ecNumber>
    </recommendedName>
    <alternativeName>
        <fullName evidence="5">2-amino-4-hydroxy-6-hydroxymethyldihydropteridine pyrophosphokinase</fullName>
    </alternativeName>
    <alternativeName>
        <fullName evidence="5">6-hydroxymethyl-7,8-dihydropterin diphosphokinase</fullName>
        <shortName evidence="5">6-HMPDK</shortName>
    </alternativeName>
    <alternativeName>
        <fullName evidence="5">7,8-dihydro-6-hydroxymethylpterin diphosphokinase</fullName>
    </alternativeName>
    <alternativeName>
        <fullName evidence="5">7,8-dihydro-6-hydroxymethylpterin pyrophosphokinase</fullName>
        <shortName evidence="5">PPPK</shortName>
    </alternativeName>
</protein>
<evidence type="ECO:0000256" key="2">
    <source>
        <dbReference type="ARBA" id="ARBA00022741"/>
    </source>
</evidence>
<proteinExistence type="inferred from homology"/>
<dbReference type="PANTHER" id="PTHR39648">
    <property type="entry name" value="6-HYDROXYMETHYL-7,8-DIHYDROPTERIN PYROPHOSPHOKINASE"/>
    <property type="match status" value="1"/>
</dbReference>
<keyword evidence="2 5" id="KW-0547">Nucleotide-binding</keyword>
<dbReference type="EC" id="2.7.6.3" evidence="5"/>
<keyword evidence="3 5" id="KW-0418">Kinase</keyword>
<comment type="similarity">
    <text evidence="5">Belongs to the archaeal 6-HMPDK family.</text>
</comment>
<dbReference type="GO" id="GO:0004788">
    <property type="term" value="F:thiamine diphosphokinase activity"/>
    <property type="evidence" value="ECO:0007669"/>
    <property type="project" value="InterPro"/>
</dbReference>
<comment type="cofactor">
    <cofactor evidence="5">
        <name>Mg(2+)</name>
        <dbReference type="ChEBI" id="CHEBI:18420"/>
    </cofactor>
</comment>
<dbReference type="GO" id="GO:0016301">
    <property type="term" value="F:kinase activity"/>
    <property type="evidence" value="ECO:0007669"/>
    <property type="project" value="UniProtKB-KW"/>
</dbReference>
<dbReference type="PATRIC" id="fig|1326980.8.peg.1626"/>
<organism evidence="7">
    <name type="scientific">Candidatus Aramenus sulfurataquae</name>
    <dbReference type="NCBI Taxonomy" id="1326980"/>
    <lineage>
        <taxon>Archaea</taxon>
        <taxon>Thermoproteota</taxon>
        <taxon>Thermoprotei</taxon>
        <taxon>Sulfolobales</taxon>
        <taxon>Sulfolobaceae</taxon>
        <taxon>Candidatus Aramenus</taxon>
    </lineage>
</organism>